<proteinExistence type="predicted"/>
<accession>D3AJX3</accession>
<dbReference type="EMBL" id="ACIO01000331">
    <property type="protein sequence ID" value="EFC97877.1"/>
    <property type="molecule type" value="Genomic_DNA"/>
</dbReference>
<dbReference type="AlphaFoldDB" id="D3AJX3"/>
<dbReference type="HOGENOM" id="CLU_3252646_0_0_9"/>
<protein>
    <submittedName>
        <fullName evidence="1">Uncharacterized protein</fullName>
    </submittedName>
</protein>
<evidence type="ECO:0000313" key="1">
    <source>
        <dbReference type="EMBL" id="EFC97877.1"/>
    </source>
</evidence>
<name>D3AJX3_9FIRM</name>
<dbReference type="Proteomes" id="UP000004968">
    <property type="component" value="Unassembled WGS sequence"/>
</dbReference>
<reference evidence="1 2" key="1">
    <citation type="submission" date="2010-01" db="EMBL/GenBank/DDBJ databases">
        <authorList>
            <person name="Weinstock G."/>
            <person name="Sodergren E."/>
            <person name="Clifton S."/>
            <person name="Fulton L."/>
            <person name="Fulton B."/>
            <person name="Courtney L."/>
            <person name="Fronick C."/>
            <person name="Harrison M."/>
            <person name="Strong C."/>
            <person name="Farmer C."/>
            <person name="Delahaunty K."/>
            <person name="Markovic C."/>
            <person name="Hall O."/>
            <person name="Minx P."/>
            <person name="Tomlinson C."/>
            <person name="Mitreva M."/>
            <person name="Nelson J."/>
            <person name="Hou S."/>
            <person name="Wollam A."/>
            <person name="Pepin K.H."/>
            <person name="Johnson M."/>
            <person name="Bhonagiri V."/>
            <person name="Nash W.E."/>
            <person name="Warren W."/>
            <person name="Chinwalla A."/>
            <person name="Mardis E.R."/>
            <person name="Wilson R.K."/>
        </authorList>
    </citation>
    <scope>NUCLEOTIDE SEQUENCE [LARGE SCALE GENOMIC DNA]</scope>
    <source>
        <strain evidence="1 2">DSM 13479</strain>
    </source>
</reference>
<organism evidence="1 2">
    <name type="scientific">Hungatella hathewayi DSM 13479</name>
    <dbReference type="NCBI Taxonomy" id="566550"/>
    <lineage>
        <taxon>Bacteria</taxon>
        <taxon>Bacillati</taxon>
        <taxon>Bacillota</taxon>
        <taxon>Clostridia</taxon>
        <taxon>Lachnospirales</taxon>
        <taxon>Lachnospiraceae</taxon>
        <taxon>Hungatella</taxon>
    </lineage>
</organism>
<sequence>MEQDIITILSRSYDEYFGFNQQESDRMLQDYNLEAKSAVTES</sequence>
<comment type="caution">
    <text evidence="1">The sequence shown here is derived from an EMBL/GenBank/DDBJ whole genome shotgun (WGS) entry which is preliminary data.</text>
</comment>
<evidence type="ECO:0000313" key="2">
    <source>
        <dbReference type="Proteomes" id="UP000004968"/>
    </source>
</evidence>
<gene>
    <name evidence="1" type="ORF">CLOSTHATH_03916</name>
</gene>